<dbReference type="PANTHER" id="PTHR48258:SF14">
    <property type="entry name" value="OS02G0583300 PROTEIN"/>
    <property type="match status" value="1"/>
</dbReference>
<protein>
    <recommendedName>
        <fullName evidence="2">DUF4218 domain-containing protein</fullName>
    </recommendedName>
</protein>
<comment type="caution">
    <text evidence="3">The sequence shown here is derived from an EMBL/GenBank/DDBJ whole genome shotgun (WGS) entry which is preliminary data.</text>
</comment>
<evidence type="ECO:0000313" key="3">
    <source>
        <dbReference type="EMBL" id="GEU79552.1"/>
    </source>
</evidence>
<evidence type="ECO:0000259" key="2">
    <source>
        <dbReference type="Pfam" id="PF13960"/>
    </source>
</evidence>
<accession>A0A6L2N341</accession>
<feature type="domain" description="DUF4218" evidence="2">
    <location>
        <begin position="433"/>
        <end position="512"/>
    </location>
</feature>
<feature type="region of interest" description="Disordered" evidence="1">
    <location>
        <begin position="150"/>
        <end position="173"/>
    </location>
</feature>
<reference evidence="3" key="1">
    <citation type="journal article" date="2019" name="Sci. Rep.">
        <title>Draft genome of Tanacetum cinerariifolium, the natural source of mosquito coil.</title>
        <authorList>
            <person name="Yamashiro T."/>
            <person name="Shiraishi A."/>
            <person name="Satake H."/>
            <person name="Nakayama K."/>
        </authorList>
    </citation>
    <scope>NUCLEOTIDE SEQUENCE</scope>
</reference>
<dbReference type="Pfam" id="PF13960">
    <property type="entry name" value="DUF4218"/>
    <property type="match status" value="1"/>
</dbReference>
<dbReference type="PANTHER" id="PTHR48258">
    <property type="entry name" value="DUF4218 DOMAIN-CONTAINING PROTEIN-RELATED"/>
    <property type="match status" value="1"/>
</dbReference>
<dbReference type="InterPro" id="IPR025452">
    <property type="entry name" value="DUF4218"/>
</dbReference>
<dbReference type="InterPro" id="IPR004242">
    <property type="entry name" value="Transposase_21"/>
</dbReference>
<dbReference type="Pfam" id="PF02992">
    <property type="entry name" value="Transposase_21"/>
    <property type="match status" value="1"/>
</dbReference>
<dbReference type="AlphaFoldDB" id="A0A6L2N341"/>
<sequence length="807" mass="92206">MEGEKKGDGWMWVGINRLRLAWIRYGSAFNAQTCRPGIIYSQKADLGLQKVHNFVKNKKTPLCGDFSAAAPQIHHLHSPPQLTTTSSYHHHHSTRAHASLIFGCGGSSSRVIQLNSSRVSYLTASPAEPTTQPSRAEQSTQHVTYDLSYIPSNNEHKEPTQRDIGETSNEPTQATHNKFEELYASANEDLYLSCDYVTRLDLWQSLPILSKGYKLSLSYYAIKKTFKTIRLGYESIHACEHDCCLFRGKENKDLDLCPVCNTSKWKDSNTPWKKVPKKVLRYFLIILRLQCLYKSTHTVKEMIWHATGKCTEPGKMQHPVDGRAWKKFDTMYPNFAKELRNVQLGLDANGFNSFGNLSQAYSMWSVILTTYNLPPWLCMKESSFMLTLLIPGPKSSGKDIDVYLRPLIEDLKQYLPNKIAKLIIELCSLFKQICSVTLMEDDVLKAQIKMVDIMCDLELIYPPALFDIMIHLVIHLPLEAFEGGPIHPRWMFPFKRYMKKLKCYVRNKPKPKDNDKDPEVSITSELFALACGPTWTPISVNFCVVDGVRYVVHNRDERCTTQNSGICLPGPDGEIYYGQLQEILEFKYLLFKVVLFRVKWFDTRNQGRRVKPLVLRNNMTQIDCRDIIDVPNEDDDIIDDEDALLHDLADSNDEDLINVDDDGVDKMLHGPMEVMVAVRIVPPHHVPTSCGGCFANRGKGKRKPNLGGRAAGRLHTRDKARNLSLKEITNKKGPILILFETQFDLRSHMESPDWTEIDASIQQYLQKAYNTNKAAFKAQHWVIDPEIGTYNVEKIRRARPEGITEKE</sequence>
<evidence type="ECO:0000256" key="1">
    <source>
        <dbReference type="SAM" id="MobiDB-lite"/>
    </source>
</evidence>
<feature type="compositionally biased region" description="Basic and acidic residues" evidence="1">
    <location>
        <begin position="154"/>
        <end position="165"/>
    </location>
</feature>
<gene>
    <name evidence="3" type="ORF">Tci_051530</name>
</gene>
<name>A0A6L2N341_TANCI</name>
<proteinExistence type="predicted"/>
<organism evidence="3">
    <name type="scientific">Tanacetum cinerariifolium</name>
    <name type="common">Dalmatian daisy</name>
    <name type="synonym">Chrysanthemum cinerariifolium</name>
    <dbReference type="NCBI Taxonomy" id="118510"/>
    <lineage>
        <taxon>Eukaryota</taxon>
        <taxon>Viridiplantae</taxon>
        <taxon>Streptophyta</taxon>
        <taxon>Embryophyta</taxon>
        <taxon>Tracheophyta</taxon>
        <taxon>Spermatophyta</taxon>
        <taxon>Magnoliopsida</taxon>
        <taxon>eudicotyledons</taxon>
        <taxon>Gunneridae</taxon>
        <taxon>Pentapetalae</taxon>
        <taxon>asterids</taxon>
        <taxon>campanulids</taxon>
        <taxon>Asterales</taxon>
        <taxon>Asteraceae</taxon>
        <taxon>Asteroideae</taxon>
        <taxon>Anthemideae</taxon>
        <taxon>Anthemidinae</taxon>
        <taxon>Tanacetum</taxon>
    </lineage>
</organism>
<dbReference type="EMBL" id="BKCJ010007896">
    <property type="protein sequence ID" value="GEU79552.1"/>
    <property type="molecule type" value="Genomic_DNA"/>
</dbReference>